<dbReference type="Gene3D" id="1.20.120.330">
    <property type="entry name" value="Nucleotidyltransferases domain 2"/>
    <property type="match status" value="1"/>
</dbReference>
<evidence type="ECO:0000313" key="1">
    <source>
        <dbReference type="EMBL" id="SFD82054.1"/>
    </source>
</evidence>
<keyword evidence="2" id="KW-1185">Reference proteome</keyword>
<dbReference type="RefSeq" id="WP_010528728.1">
    <property type="nucleotide sequence ID" value="NZ_AFSL01000095.1"/>
</dbReference>
<name>A0A1I1VGN0_9BACT</name>
<reference evidence="1 2" key="1">
    <citation type="submission" date="2016-10" db="EMBL/GenBank/DDBJ databases">
        <authorList>
            <person name="de Groot N.N."/>
        </authorList>
    </citation>
    <scope>NUCLEOTIDE SEQUENCE [LARGE SCALE GENOMIC DNA]</scope>
    <source>
        <strain evidence="1 2">DSM 19012</strain>
    </source>
</reference>
<dbReference type="AlphaFoldDB" id="A0A1I1VGN0"/>
<dbReference type="SUPFAM" id="SSF81593">
    <property type="entry name" value="Nucleotidyltransferase substrate binding subunit/domain"/>
    <property type="match status" value="1"/>
</dbReference>
<dbReference type="EMBL" id="FONA01000002">
    <property type="protein sequence ID" value="SFD82054.1"/>
    <property type="molecule type" value="Genomic_DNA"/>
</dbReference>
<dbReference type="STRING" id="385682.SAMN05444380_102172"/>
<evidence type="ECO:0008006" key="3">
    <source>
        <dbReference type="Google" id="ProtNLM"/>
    </source>
</evidence>
<dbReference type="InParanoid" id="A0A1I1VGN0"/>
<dbReference type="OrthoDB" id="13547at2"/>
<proteinExistence type="predicted"/>
<dbReference type="Proteomes" id="UP000181976">
    <property type="component" value="Unassembled WGS sequence"/>
</dbReference>
<organism evidence="1 2">
    <name type="scientific">Thermophagus xiamenensis</name>
    <dbReference type="NCBI Taxonomy" id="385682"/>
    <lineage>
        <taxon>Bacteria</taxon>
        <taxon>Pseudomonadati</taxon>
        <taxon>Bacteroidota</taxon>
        <taxon>Bacteroidia</taxon>
        <taxon>Marinilabiliales</taxon>
        <taxon>Marinilabiliaceae</taxon>
        <taxon>Thermophagus</taxon>
    </lineage>
</organism>
<evidence type="ECO:0000313" key="2">
    <source>
        <dbReference type="Proteomes" id="UP000181976"/>
    </source>
</evidence>
<sequence>MNNKDLKDALTEAFDTGYIHLKRMNFALSKVKKFLPITSDNYLSLDDDTIGFLDQYIFRFSKAQDLIGSRIFPLILQVLAEPVEDKAFIDILNRMEKLNIIDSTQNWIELRKIRNEITHEYPSNLKERVEGINILVENFTVFQQILARCSRLLEQYGLKIDCSNPNF</sequence>
<accession>A0A1I1VGN0</accession>
<gene>
    <name evidence="1" type="ORF">SAMN05444380_102172</name>
</gene>
<dbReference type="eggNOG" id="ENOG5032Z4K">
    <property type="taxonomic scope" value="Bacteria"/>
</dbReference>
<protein>
    <recommendedName>
        <fullName evidence="3">Cthe-2314-like HEPN domain-containing protein</fullName>
    </recommendedName>
</protein>